<protein>
    <submittedName>
        <fullName evidence="2">Uncharacterized protein</fullName>
    </submittedName>
</protein>
<feature type="region of interest" description="Disordered" evidence="1">
    <location>
        <begin position="57"/>
        <end position="77"/>
    </location>
</feature>
<gene>
    <name evidence="2" type="ORF">GCM10010249_60270</name>
</gene>
<organism evidence="2 3">
    <name type="scientific">Streptomyces roseolilacinus</name>
    <dbReference type="NCBI Taxonomy" id="66904"/>
    <lineage>
        <taxon>Bacteria</taxon>
        <taxon>Bacillati</taxon>
        <taxon>Actinomycetota</taxon>
        <taxon>Actinomycetes</taxon>
        <taxon>Kitasatosporales</taxon>
        <taxon>Streptomycetaceae</taxon>
        <taxon>Streptomyces</taxon>
    </lineage>
</organism>
<sequence>MPTFETLPRFTADLQHLTPTQRRRFRRIVQDAFVPTYAPDADASTPASVSRACAAHPVSTNSPATATVERHGPGPETVRGEQHIVWRRIGGHEILNVP</sequence>
<evidence type="ECO:0000313" key="3">
    <source>
        <dbReference type="Proteomes" id="UP000654123"/>
    </source>
</evidence>
<evidence type="ECO:0000256" key="1">
    <source>
        <dbReference type="SAM" id="MobiDB-lite"/>
    </source>
</evidence>
<name>A0A918B625_9ACTN</name>
<feature type="compositionally biased region" description="Basic and acidic residues" evidence="1">
    <location>
        <begin position="68"/>
        <end position="77"/>
    </location>
</feature>
<dbReference type="RefSeq" id="WP_229840925.1">
    <property type="nucleotide sequence ID" value="NZ_BMSV01000022.1"/>
</dbReference>
<dbReference type="AlphaFoldDB" id="A0A918B625"/>
<evidence type="ECO:0000313" key="2">
    <source>
        <dbReference type="EMBL" id="GGQ33717.1"/>
    </source>
</evidence>
<accession>A0A918B625</accession>
<comment type="caution">
    <text evidence="2">The sequence shown here is derived from an EMBL/GenBank/DDBJ whole genome shotgun (WGS) entry which is preliminary data.</text>
</comment>
<dbReference type="EMBL" id="BMSV01000022">
    <property type="protein sequence ID" value="GGQ33717.1"/>
    <property type="molecule type" value="Genomic_DNA"/>
</dbReference>
<proteinExistence type="predicted"/>
<reference evidence="2" key="2">
    <citation type="submission" date="2020-09" db="EMBL/GenBank/DDBJ databases">
        <authorList>
            <person name="Sun Q."/>
            <person name="Ohkuma M."/>
        </authorList>
    </citation>
    <scope>NUCLEOTIDE SEQUENCE</scope>
    <source>
        <strain evidence="2">JCM 4335</strain>
    </source>
</reference>
<reference evidence="2" key="1">
    <citation type="journal article" date="2014" name="Int. J. Syst. Evol. Microbiol.">
        <title>Complete genome sequence of Corynebacterium casei LMG S-19264T (=DSM 44701T), isolated from a smear-ripened cheese.</title>
        <authorList>
            <consortium name="US DOE Joint Genome Institute (JGI-PGF)"/>
            <person name="Walter F."/>
            <person name="Albersmeier A."/>
            <person name="Kalinowski J."/>
            <person name="Ruckert C."/>
        </authorList>
    </citation>
    <scope>NUCLEOTIDE SEQUENCE</scope>
    <source>
        <strain evidence="2">JCM 4335</strain>
    </source>
</reference>
<dbReference type="Proteomes" id="UP000654123">
    <property type="component" value="Unassembled WGS sequence"/>
</dbReference>
<keyword evidence="3" id="KW-1185">Reference proteome</keyword>